<sequence>MVALVLCATGCTAPALTEGAYRSDALQSATELLSAVRTGVLAAELAEDGKAFTPYLDVTATDAEDTARSVSDTFGTLQPPSPGLDGLRRRITALGDDAVGGLSDLRVAVRRGDRAGTQEAARALRDTARGLADVEESLR</sequence>
<organism evidence="2 3">
    <name type="scientific">Nocardiopsis algeriensis</name>
    <dbReference type="NCBI Taxonomy" id="1478215"/>
    <lineage>
        <taxon>Bacteria</taxon>
        <taxon>Bacillati</taxon>
        <taxon>Actinomycetota</taxon>
        <taxon>Actinomycetes</taxon>
        <taxon>Streptosporangiales</taxon>
        <taxon>Nocardiopsidaceae</taxon>
        <taxon>Nocardiopsis</taxon>
    </lineage>
</organism>
<dbReference type="EMBL" id="JACHJO010000002">
    <property type="protein sequence ID" value="MBB6118907.1"/>
    <property type="molecule type" value="Genomic_DNA"/>
</dbReference>
<keyword evidence="3" id="KW-1185">Reference proteome</keyword>
<dbReference type="Proteomes" id="UP000536604">
    <property type="component" value="Unassembled WGS sequence"/>
</dbReference>
<protein>
    <submittedName>
        <fullName evidence="2">Uncharacterized protein</fullName>
    </submittedName>
</protein>
<feature type="region of interest" description="Disordered" evidence="1">
    <location>
        <begin position="67"/>
        <end position="86"/>
    </location>
</feature>
<proteinExistence type="predicted"/>
<accession>A0A841IJK4</accession>
<comment type="caution">
    <text evidence="2">The sequence shown here is derived from an EMBL/GenBank/DDBJ whole genome shotgun (WGS) entry which is preliminary data.</text>
</comment>
<evidence type="ECO:0000313" key="2">
    <source>
        <dbReference type="EMBL" id="MBB6118907.1"/>
    </source>
</evidence>
<name>A0A841IJK4_9ACTN</name>
<dbReference type="RefSeq" id="WP_343064892.1">
    <property type="nucleotide sequence ID" value="NZ_JACHJO010000002.1"/>
</dbReference>
<gene>
    <name evidence="2" type="ORF">FHS13_000839</name>
</gene>
<evidence type="ECO:0000313" key="3">
    <source>
        <dbReference type="Proteomes" id="UP000536604"/>
    </source>
</evidence>
<reference evidence="2 3" key="1">
    <citation type="submission" date="2020-08" db="EMBL/GenBank/DDBJ databases">
        <title>Genomic Encyclopedia of Type Strains, Phase III (KMG-III): the genomes of soil and plant-associated and newly described type strains.</title>
        <authorList>
            <person name="Whitman W."/>
        </authorList>
    </citation>
    <scope>NUCLEOTIDE SEQUENCE [LARGE SCALE GENOMIC DNA]</scope>
    <source>
        <strain evidence="2 3">CECT 8712</strain>
    </source>
</reference>
<evidence type="ECO:0000256" key="1">
    <source>
        <dbReference type="SAM" id="MobiDB-lite"/>
    </source>
</evidence>
<feature type="compositionally biased region" description="Polar residues" evidence="1">
    <location>
        <begin position="68"/>
        <end position="78"/>
    </location>
</feature>
<dbReference type="AlphaFoldDB" id="A0A841IJK4"/>